<evidence type="ECO:0000256" key="1">
    <source>
        <dbReference type="ARBA" id="ARBA00023015"/>
    </source>
</evidence>
<dbReference type="Pfam" id="PF01418">
    <property type="entry name" value="HTH_6"/>
    <property type="match status" value="1"/>
</dbReference>
<dbReference type="GO" id="GO:0097367">
    <property type="term" value="F:carbohydrate derivative binding"/>
    <property type="evidence" value="ECO:0007669"/>
    <property type="project" value="InterPro"/>
</dbReference>
<dbReference type="EMBL" id="CP019323">
    <property type="protein sequence ID" value="APX71804.1"/>
    <property type="molecule type" value="Genomic_DNA"/>
</dbReference>
<dbReference type="InterPro" id="IPR047640">
    <property type="entry name" value="RpiR-like"/>
</dbReference>
<dbReference type="PANTHER" id="PTHR30514:SF21">
    <property type="entry name" value="RPIR-FAMILY TRANSCRIPTIONAL REGULATOR"/>
    <property type="match status" value="1"/>
</dbReference>
<keyword evidence="7" id="KW-1185">Reference proteome</keyword>
<dbReference type="Proteomes" id="UP000187499">
    <property type="component" value="Chromosome"/>
</dbReference>
<dbReference type="SUPFAM" id="SSF53697">
    <property type="entry name" value="SIS domain"/>
    <property type="match status" value="1"/>
</dbReference>
<dbReference type="InterPro" id="IPR036388">
    <property type="entry name" value="WH-like_DNA-bd_sf"/>
</dbReference>
<dbReference type="InterPro" id="IPR000281">
    <property type="entry name" value="HTH_RpiR"/>
</dbReference>
<dbReference type="GO" id="GO:0003677">
    <property type="term" value="F:DNA binding"/>
    <property type="evidence" value="ECO:0007669"/>
    <property type="project" value="UniProtKB-KW"/>
</dbReference>
<evidence type="ECO:0000256" key="2">
    <source>
        <dbReference type="ARBA" id="ARBA00023125"/>
    </source>
</evidence>
<dbReference type="PROSITE" id="PS51464">
    <property type="entry name" value="SIS"/>
    <property type="match status" value="1"/>
</dbReference>
<dbReference type="OrthoDB" id="1648815at2"/>
<name>A0A1P8Q1P9_9LACO</name>
<dbReference type="GO" id="GO:0003700">
    <property type="term" value="F:DNA-binding transcription factor activity"/>
    <property type="evidence" value="ECO:0007669"/>
    <property type="project" value="InterPro"/>
</dbReference>
<feature type="domain" description="SIS" evidence="5">
    <location>
        <begin position="113"/>
        <end position="251"/>
    </location>
</feature>
<gene>
    <name evidence="6" type="ORF">BTM29_04200</name>
</gene>
<dbReference type="RefSeq" id="WP_076614308.1">
    <property type="nucleotide sequence ID" value="NZ_CP019323.1"/>
</dbReference>
<evidence type="ECO:0000313" key="6">
    <source>
        <dbReference type="EMBL" id="APX71804.1"/>
    </source>
</evidence>
<dbReference type="GO" id="GO:1901135">
    <property type="term" value="P:carbohydrate derivative metabolic process"/>
    <property type="evidence" value="ECO:0007669"/>
    <property type="project" value="InterPro"/>
</dbReference>
<evidence type="ECO:0000259" key="4">
    <source>
        <dbReference type="PROSITE" id="PS51071"/>
    </source>
</evidence>
<evidence type="ECO:0000259" key="5">
    <source>
        <dbReference type="PROSITE" id="PS51464"/>
    </source>
</evidence>
<feature type="domain" description="HTH rpiR-type" evidence="4">
    <location>
        <begin position="3"/>
        <end position="78"/>
    </location>
</feature>
<evidence type="ECO:0000256" key="3">
    <source>
        <dbReference type="ARBA" id="ARBA00023163"/>
    </source>
</evidence>
<dbReference type="CDD" id="cd05013">
    <property type="entry name" value="SIS_RpiR"/>
    <property type="match status" value="1"/>
</dbReference>
<keyword evidence="1" id="KW-0805">Transcription regulation</keyword>
<sequence>MNNDFYKQIADKYDGLTANEQLVIDFILASNKPDQLKIKDISGKLFLSSATIVRASKKLGFKSFSQLKFYVSQFVNSKEEKLETENYDKIVDRMQSDFKKTIDMLSEKKISTFVSYINSARRIFCVGSGSSVSVSNDLNRKLKLLNYWSNDYEELYSIRDISDISSDKDVIIIISLGGGNGIVNQYLLEAKSKGTKVISITGTNASSVMKLSDANLLVYESPVPRKRMRSRLMLNVAADMVFEYIINYTYEKK</sequence>
<dbReference type="PANTHER" id="PTHR30514">
    <property type="entry name" value="GLUCOKINASE"/>
    <property type="match status" value="1"/>
</dbReference>
<dbReference type="Gene3D" id="3.40.50.10490">
    <property type="entry name" value="Glucose-6-phosphate isomerase like protein, domain 1"/>
    <property type="match status" value="1"/>
</dbReference>
<evidence type="ECO:0000313" key="7">
    <source>
        <dbReference type="Proteomes" id="UP000187499"/>
    </source>
</evidence>
<dbReference type="SUPFAM" id="SSF46689">
    <property type="entry name" value="Homeodomain-like"/>
    <property type="match status" value="1"/>
</dbReference>
<dbReference type="PROSITE" id="PS51071">
    <property type="entry name" value="HTH_RPIR"/>
    <property type="match status" value="1"/>
</dbReference>
<dbReference type="Pfam" id="PF01380">
    <property type="entry name" value="SIS"/>
    <property type="match status" value="1"/>
</dbReference>
<accession>A0A1P8Q1P9</accession>
<dbReference type="KEGG" id="lalw:BTM29_04200"/>
<dbReference type="STRING" id="1847728.BTM29_04200"/>
<dbReference type="InterPro" id="IPR035472">
    <property type="entry name" value="RpiR-like_SIS"/>
</dbReference>
<dbReference type="Gene3D" id="1.10.10.10">
    <property type="entry name" value="Winged helix-like DNA-binding domain superfamily/Winged helix DNA-binding domain"/>
    <property type="match status" value="1"/>
</dbReference>
<organism evidence="6 7">
    <name type="scientific">Companilactobacillus allii</name>
    <dbReference type="NCBI Taxonomy" id="1847728"/>
    <lineage>
        <taxon>Bacteria</taxon>
        <taxon>Bacillati</taxon>
        <taxon>Bacillota</taxon>
        <taxon>Bacilli</taxon>
        <taxon>Lactobacillales</taxon>
        <taxon>Lactobacillaceae</taxon>
        <taxon>Companilactobacillus</taxon>
    </lineage>
</organism>
<keyword evidence="3" id="KW-0804">Transcription</keyword>
<dbReference type="InterPro" id="IPR009057">
    <property type="entry name" value="Homeodomain-like_sf"/>
</dbReference>
<dbReference type="InterPro" id="IPR001347">
    <property type="entry name" value="SIS_dom"/>
</dbReference>
<reference evidence="7" key="1">
    <citation type="submission" date="2016-12" db="EMBL/GenBank/DDBJ databases">
        <authorList>
            <person name="Jung M.Y."/>
            <person name="Lee S.H."/>
        </authorList>
    </citation>
    <scope>NUCLEOTIDE SEQUENCE [LARGE SCALE GENOMIC DNA]</scope>
    <source>
        <strain evidence="7">WiKim39</strain>
    </source>
</reference>
<dbReference type="InterPro" id="IPR046348">
    <property type="entry name" value="SIS_dom_sf"/>
</dbReference>
<dbReference type="AlphaFoldDB" id="A0A1P8Q1P9"/>
<protein>
    <submittedName>
        <fullName evidence="6">Transcriptional regulator</fullName>
    </submittedName>
</protein>
<proteinExistence type="predicted"/>
<keyword evidence="2" id="KW-0238">DNA-binding</keyword>